<dbReference type="SMART" id="SM00354">
    <property type="entry name" value="HTH_LACI"/>
    <property type="match status" value="1"/>
</dbReference>
<dbReference type="PANTHER" id="PTHR30146">
    <property type="entry name" value="LACI-RELATED TRANSCRIPTIONAL REPRESSOR"/>
    <property type="match status" value="1"/>
</dbReference>
<dbReference type="InterPro" id="IPR010982">
    <property type="entry name" value="Lambda_DNA-bd_dom_sf"/>
</dbReference>
<dbReference type="AlphaFoldDB" id="A0A502DTC4"/>
<dbReference type="Pfam" id="PF00356">
    <property type="entry name" value="LacI"/>
    <property type="match status" value="1"/>
</dbReference>
<evidence type="ECO:0000313" key="6">
    <source>
        <dbReference type="Proteomes" id="UP000319212"/>
    </source>
</evidence>
<dbReference type="SUPFAM" id="SSF53822">
    <property type="entry name" value="Periplasmic binding protein-like I"/>
    <property type="match status" value="1"/>
</dbReference>
<dbReference type="Pfam" id="PF13377">
    <property type="entry name" value="Peripla_BP_3"/>
    <property type="match status" value="1"/>
</dbReference>
<dbReference type="SUPFAM" id="SSF47413">
    <property type="entry name" value="lambda repressor-like DNA-binding domains"/>
    <property type="match status" value="1"/>
</dbReference>
<proteinExistence type="predicted"/>
<dbReference type="Proteomes" id="UP000319212">
    <property type="component" value="Unassembled WGS sequence"/>
</dbReference>
<gene>
    <name evidence="5" type="ORF">EAH82_07990</name>
</gene>
<dbReference type="Gene3D" id="1.10.260.40">
    <property type="entry name" value="lambda repressor-like DNA-binding domains"/>
    <property type="match status" value="1"/>
</dbReference>
<keyword evidence="3" id="KW-0804">Transcription</keyword>
<dbReference type="InterPro" id="IPR046335">
    <property type="entry name" value="LacI/GalR-like_sensor"/>
</dbReference>
<dbReference type="RefSeq" id="WP_140840541.1">
    <property type="nucleotide sequence ID" value="NZ_RCZI01000002.1"/>
</dbReference>
<dbReference type="PROSITE" id="PS50932">
    <property type="entry name" value="HTH_LACI_2"/>
    <property type="match status" value="1"/>
</dbReference>
<feature type="domain" description="HTH lacI-type" evidence="4">
    <location>
        <begin position="21"/>
        <end position="75"/>
    </location>
</feature>
<dbReference type="GO" id="GO:0000976">
    <property type="term" value="F:transcription cis-regulatory region binding"/>
    <property type="evidence" value="ECO:0007669"/>
    <property type="project" value="TreeGrafter"/>
</dbReference>
<dbReference type="CDD" id="cd01575">
    <property type="entry name" value="PBP1_GntR"/>
    <property type="match status" value="1"/>
</dbReference>
<keyword evidence="1" id="KW-0805">Transcription regulation</keyword>
<evidence type="ECO:0000256" key="1">
    <source>
        <dbReference type="ARBA" id="ARBA00023015"/>
    </source>
</evidence>
<sequence length="346" mass="36905">MPTPTSTEAMPPTGARERAAVTLRDVAQRAGVSMMSVSRAIRSPHQVSPQTLQRVNEAVASMGYVPNLVAGGLRASKSYLVTALVPTTTGPLFAEMVQSLTEALDARGYQVMLGEIGYARSREDALLRAIVGRRPDGIVLTGVMHSEEGRRMLLASGIPVVETWDFTATPIDMLVGLSHERLGEAVCAYLHQRGRRRPALISGDDERAARRHSGFLREAQRRGLPTPAAHFGRSPTTHAEGRLGVATLLASDPDIDAVFCSSDMLALGVLTEARVRGIDVPGRLSVVGFGDLAFAETVSPSLTTVRIDGTRIGQTAAQLIVDRAEGHAVAEPVVDIGFSIVQRESA</sequence>
<dbReference type="Gene3D" id="3.40.50.2300">
    <property type="match status" value="2"/>
</dbReference>
<dbReference type="GO" id="GO:0003700">
    <property type="term" value="F:DNA-binding transcription factor activity"/>
    <property type="evidence" value="ECO:0007669"/>
    <property type="project" value="TreeGrafter"/>
</dbReference>
<dbReference type="InterPro" id="IPR000843">
    <property type="entry name" value="HTH_LacI"/>
</dbReference>
<dbReference type="InterPro" id="IPR028082">
    <property type="entry name" value="Peripla_BP_I"/>
</dbReference>
<accession>A0A502DTC4</accession>
<dbReference type="CDD" id="cd01392">
    <property type="entry name" value="HTH_LacI"/>
    <property type="match status" value="1"/>
</dbReference>
<reference evidence="5 6" key="1">
    <citation type="journal article" date="2019" name="Environ. Microbiol.">
        <title>Species interactions and distinct microbial communities in high Arctic permafrost affected cryosols are associated with the CH4 and CO2 gas fluxes.</title>
        <authorList>
            <person name="Altshuler I."/>
            <person name="Hamel J."/>
            <person name="Turney S."/>
            <person name="Magnuson E."/>
            <person name="Levesque R."/>
            <person name="Greer C."/>
            <person name="Whyte L.G."/>
        </authorList>
    </citation>
    <scope>NUCLEOTIDE SEQUENCE [LARGE SCALE GENOMIC DNA]</scope>
    <source>
        <strain evidence="5 6">S06.C</strain>
    </source>
</reference>
<dbReference type="PANTHER" id="PTHR30146:SF33">
    <property type="entry name" value="TRANSCRIPTIONAL REGULATOR"/>
    <property type="match status" value="1"/>
</dbReference>
<evidence type="ECO:0000313" key="5">
    <source>
        <dbReference type="EMBL" id="TPG28725.1"/>
    </source>
</evidence>
<organism evidence="5 6">
    <name type="scientific">Variovorax guangxiensis</name>
    <dbReference type="NCBI Taxonomy" id="1775474"/>
    <lineage>
        <taxon>Bacteria</taxon>
        <taxon>Pseudomonadati</taxon>
        <taxon>Pseudomonadota</taxon>
        <taxon>Betaproteobacteria</taxon>
        <taxon>Burkholderiales</taxon>
        <taxon>Comamonadaceae</taxon>
        <taxon>Variovorax</taxon>
    </lineage>
</organism>
<name>A0A502DTC4_9BURK</name>
<dbReference type="OrthoDB" id="8770688at2"/>
<keyword evidence="2 5" id="KW-0238">DNA-binding</keyword>
<evidence type="ECO:0000256" key="3">
    <source>
        <dbReference type="ARBA" id="ARBA00023163"/>
    </source>
</evidence>
<evidence type="ECO:0000256" key="2">
    <source>
        <dbReference type="ARBA" id="ARBA00023125"/>
    </source>
</evidence>
<comment type="caution">
    <text evidence="5">The sequence shown here is derived from an EMBL/GenBank/DDBJ whole genome shotgun (WGS) entry which is preliminary data.</text>
</comment>
<dbReference type="PROSITE" id="PS00356">
    <property type="entry name" value="HTH_LACI_1"/>
    <property type="match status" value="1"/>
</dbReference>
<protein>
    <submittedName>
        <fullName evidence="5">LacI family DNA-binding transcriptional regulator</fullName>
    </submittedName>
</protein>
<dbReference type="EMBL" id="RCZI01000002">
    <property type="protein sequence ID" value="TPG28725.1"/>
    <property type="molecule type" value="Genomic_DNA"/>
</dbReference>
<evidence type="ECO:0000259" key="4">
    <source>
        <dbReference type="PROSITE" id="PS50932"/>
    </source>
</evidence>